<gene>
    <name evidence="1" type="ORF">GCM10010529_03010</name>
</gene>
<evidence type="ECO:0000313" key="2">
    <source>
        <dbReference type="Proteomes" id="UP001500236"/>
    </source>
</evidence>
<keyword evidence="2" id="KW-1185">Reference proteome</keyword>
<organism evidence="1 2">
    <name type="scientific">Nesterenkonia aethiopica</name>
    <dbReference type="NCBI Taxonomy" id="269144"/>
    <lineage>
        <taxon>Bacteria</taxon>
        <taxon>Bacillati</taxon>
        <taxon>Actinomycetota</taxon>
        <taxon>Actinomycetes</taxon>
        <taxon>Micrococcales</taxon>
        <taxon>Micrococcaceae</taxon>
        <taxon>Nesterenkonia</taxon>
    </lineage>
</organism>
<accession>A0ABP6LN90</accession>
<comment type="caution">
    <text evidence="1">The sequence shown here is derived from an EMBL/GenBank/DDBJ whole genome shotgun (WGS) entry which is preliminary data.</text>
</comment>
<evidence type="ECO:0000313" key="1">
    <source>
        <dbReference type="EMBL" id="GAA3052393.1"/>
    </source>
</evidence>
<dbReference type="EMBL" id="BAAAVT010000002">
    <property type="protein sequence ID" value="GAA3052393.1"/>
    <property type="molecule type" value="Genomic_DNA"/>
</dbReference>
<sequence length="81" mass="7677">MASADSADASAGGGLNGLKMSAPTVSCVDAASFGVSVCDIVLLLHADAEAATPTLAPAACTVIPPVTPSRSLTAGATGAHP</sequence>
<name>A0ABP6LN90_9MICC</name>
<reference evidence="2" key="1">
    <citation type="journal article" date="2019" name="Int. J. Syst. Evol. Microbiol.">
        <title>The Global Catalogue of Microorganisms (GCM) 10K type strain sequencing project: providing services to taxonomists for standard genome sequencing and annotation.</title>
        <authorList>
            <consortium name="The Broad Institute Genomics Platform"/>
            <consortium name="The Broad Institute Genome Sequencing Center for Infectious Disease"/>
            <person name="Wu L."/>
            <person name="Ma J."/>
        </authorList>
    </citation>
    <scope>NUCLEOTIDE SEQUENCE [LARGE SCALE GENOMIC DNA]</scope>
    <source>
        <strain evidence="2">JCM 14309</strain>
    </source>
</reference>
<protein>
    <submittedName>
        <fullName evidence="1">Uncharacterized protein</fullName>
    </submittedName>
</protein>
<dbReference type="Proteomes" id="UP001500236">
    <property type="component" value="Unassembled WGS sequence"/>
</dbReference>
<proteinExistence type="predicted"/>